<keyword evidence="5" id="KW-1185">Reference proteome</keyword>
<proteinExistence type="predicted"/>
<organism evidence="4 5">
    <name type="scientific">Trametes cubensis</name>
    <dbReference type="NCBI Taxonomy" id="1111947"/>
    <lineage>
        <taxon>Eukaryota</taxon>
        <taxon>Fungi</taxon>
        <taxon>Dikarya</taxon>
        <taxon>Basidiomycota</taxon>
        <taxon>Agaricomycotina</taxon>
        <taxon>Agaricomycetes</taxon>
        <taxon>Polyporales</taxon>
        <taxon>Polyporaceae</taxon>
        <taxon>Trametes</taxon>
    </lineage>
</organism>
<dbReference type="PANTHER" id="PTHR43539">
    <property type="entry name" value="FLAVIN-BINDING MONOOXYGENASE-LIKE PROTEIN (AFU_ORTHOLOGUE AFUA_4G09220)"/>
    <property type="match status" value="1"/>
</dbReference>
<dbReference type="InterPro" id="IPR036188">
    <property type="entry name" value="FAD/NAD-bd_sf"/>
</dbReference>
<dbReference type="InterPro" id="IPR020946">
    <property type="entry name" value="Flavin_mOase-like"/>
</dbReference>
<evidence type="ECO:0000313" key="5">
    <source>
        <dbReference type="Proteomes" id="UP001215151"/>
    </source>
</evidence>
<comment type="caution">
    <text evidence="4">The sequence shown here is derived from an EMBL/GenBank/DDBJ whole genome shotgun (WGS) entry which is preliminary data.</text>
</comment>
<keyword evidence="2" id="KW-0274">FAD</keyword>
<sequence>MNLDPHLVSVDWLAAFSAAVETADCEAFARLFLLDGWLRDILVFTWDIRSLEGREKISFYLSSTLAPSTITDIKLDERPFLAPRPRPMSPDQTMGVEVAFTFECANGHGRGHARLKPDEDGRYKAMALMTELSDLRGYEELGTLPLRDDLTGIPGRDMQREFNDWVTQVEDKPYALIVGGGQTALQLAARFKQMDIPALVVERHARIGDSWRKRYPSLTLHTVRKHHTLLYQPYPSNWPEFTPRDKMADWLEQYVTTQDLVVWTNAELKVKPEYDPETKDWDVTILREGFIVKLRPSHIVLATGTLGEPYIPIVPDVERFQGPIMHSLQYGGGAPYAGKKVVVVGAGNSSIDICQDLALNGAASVTMVQRSSTCVLTREYVCQFLRAAFPEDVPLPVSDFKWGALPVGLLRKLTIADQQLAWDANKELHEKLRKGGIELTMGPEGQGIYILSLERSGGYWLDKGGADLIADGRIKVRSGVYPEKFTEEGVVLSDGSELPADAVVFATGYVRMREANAEILGSDVMDQVDQVYGLDDEGELNGSYRPSGYPGLWFATGDFFVSRFMSKPLAIQIKAIQVGLLEHDGRRARPKGK</sequence>
<dbReference type="AlphaFoldDB" id="A0AAD7TPZ0"/>
<dbReference type="GO" id="GO:0050660">
    <property type="term" value="F:flavin adenine dinucleotide binding"/>
    <property type="evidence" value="ECO:0007669"/>
    <property type="project" value="InterPro"/>
</dbReference>
<dbReference type="GO" id="GO:0004499">
    <property type="term" value="F:N,N-dimethylaniline monooxygenase activity"/>
    <property type="evidence" value="ECO:0007669"/>
    <property type="project" value="InterPro"/>
</dbReference>
<dbReference type="Proteomes" id="UP001215151">
    <property type="component" value="Unassembled WGS sequence"/>
</dbReference>
<name>A0AAD7TPZ0_9APHY</name>
<evidence type="ECO:0000256" key="2">
    <source>
        <dbReference type="ARBA" id="ARBA00022827"/>
    </source>
</evidence>
<evidence type="ECO:0000313" key="4">
    <source>
        <dbReference type="EMBL" id="KAJ8473987.1"/>
    </source>
</evidence>
<dbReference type="Pfam" id="PF00743">
    <property type="entry name" value="FMO-like"/>
    <property type="match status" value="1"/>
</dbReference>
<reference evidence="4" key="1">
    <citation type="submission" date="2022-11" db="EMBL/GenBank/DDBJ databases">
        <title>Genome Sequence of Cubamyces cubensis.</title>
        <authorList>
            <person name="Buettner E."/>
        </authorList>
    </citation>
    <scope>NUCLEOTIDE SEQUENCE</scope>
    <source>
        <strain evidence="4">MPL-01</strain>
    </source>
</reference>
<dbReference type="InterPro" id="IPR050982">
    <property type="entry name" value="Auxin_biosynth/cation_transpt"/>
</dbReference>
<protein>
    <submittedName>
        <fullName evidence="4">Uncharacterized protein</fullName>
    </submittedName>
</protein>
<keyword evidence="3" id="KW-0560">Oxidoreductase</keyword>
<dbReference type="SUPFAM" id="SSF51905">
    <property type="entry name" value="FAD/NAD(P)-binding domain"/>
    <property type="match status" value="2"/>
</dbReference>
<evidence type="ECO:0000256" key="1">
    <source>
        <dbReference type="ARBA" id="ARBA00022630"/>
    </source>
</evidence>
<dbReference type="EMBL" id="JAPEVG010000203">
    <property type="protein sequence ID" value="KAJ8473987.1"/>
    <property type="molecule type" value="Genomic_DNA"/>
</dbReference>
<evidence type="ECO:0000256" key="3">
    <source>
        <dbReference type="ARBA" id="ARBA00023002"/>
    </source>
</evidence>
<gene>
    <name evidence="4" type="ORF">ONZ51_g7523</name>
</gene>
<dbReference type="PANTHER" id="PTHR43539:SF68">
    <property type="entry name" value="FLAVIN-BINDING MONOOXYGENASE-LIKE PROTEIN (AFU_ORTHOLOGUE AFUA_4G09220)"/>
    <property type="match status" value="1"/>
</dbReference>
<dbReference type="GO" id="GO:0050661">
    <property type="term" value="F:NADP binding"/>
    <property type="evidence" value="ECO:0007669"/>
    <property type="project" value="InterPro"/>
</dbReference>
<dbReference type="Gene3D" id="3.50.50.60">
    <property type="entry name" value="FAD/NAD(P)-binding domain"/>
    <property type="match status" value="1"/>
</dbReference>
<keyword evidence="1" id="KW-0285">Flavoprotein</keyword>
<accession>A0AAD7TPZ0</accession>